<gene>
    <name evidence="7" type="ORF">JF290_16615</name>
</gene>
<dbReference type="Gene3D" id="1.10.150.900">
    <property type="match status" value="1"/>
</dbReference>
<dbReference type="InterPro" id="IPR002933">
    <property type="entry name" value="Peptidase_M20"/>
</dbReference>
<dbReference type="SUPFAM" id="SSF53187">
    <property type="entry name" value="Zn-dependent exopeptidases"/>
    <property type="match status" value="1"/>
</dbReference>
<dbReference type="InterPro" id="IPR011650">
    <property type="entry name" value="Peptidase_M20_dimer"/>
</dbReference>
<dbReference type="Pfam" id="PF01546">
    <property type="entry name" value="Peptidase_M20"/>
    <property type="match status" value="1"/>
</dbReference>
<dbReference type="InterPro" id="IPR047177">
    <property type="entry name" value="Pept_M20A"/>
</dbReference>
<evidence type="ECO:0000313" key="8">
    <source>
        <dbReference type="Proteomes" id="UP000619079"/>
    </source>
</evidence>
<dbReference type="InterPro" id="IPR036264">
    <property type="entry name" value="Bact_exopeptidase_dim_dom"/>
</dbReference>
<dbReference type="GO" id="GO:0008233">
    <property type="term" value="F:peptidase activity"/>
    <property type="evidence" value="ECO:0007669"/>
    <property type="project" value="UniProtKB-KW"/>
</dbReference>
<evidence type="ECO:0000256" key="4">
    <source>
        <dbReference type="ARBA" id="ARBA00022801"/>
    </source>
</evidence>
<keyword evidence="3" id="KW-0479">Metal-binding</keyword>
<dbReference type="GO" id="GO:0046872">
    <property type="term" value="F:metal ion binding"/>
    <property type="evidence" value="ECO:0007669"/>
    <property type="project" value="UniProtKB-KW"/>
</dbReference>
<comment type="similarity">
    <text evidence="1">Belongs to the peptidase M20A family.</text>
</comment>
<dbReference type="AlphaFoldDB" id="A0A8J7J3S6"/>
<dbReference type="EMBL" id="JAELVR010000012">
    <property type="protein sequence ID" value="MBJ6373150.1"/>
    <property type="molecule type" value="Genomic_DNA"/>
</dbReference>
<evidence type="ECO:0000256" key="5">
    <source>
        <dbReference type="ARBA" id="ARBA00022833"/>
    </source>
</evidence>
<keyword evidence="5" id="KW-0862">Zinc</keyword>
<dbReference type="Proteomes" id="UP000619079">
    <property type="component" value="Unassembled WGS sequence"/>
</dbReference>
<sequence>MLSLIKRLAIGVGVVLLALMAIIVVNTLRYSAGEIAMAEPFELGADTDRAAQILSDAVQFRTVSIDMNQPEFPAFRAFLVDRFPNVHATMDHEVLDAQTPLFKWTGSDATQQPVLLAAHYDVVPVALDSIDEWVHPPYDGTLADGYIWGRGTLDNKGALIAMMSAAEHLIAEGFTPRRTVYFSFGGDEEVGGTGAQSIARHLTDQNVRLAWALDEGSFVLDGIVPGLDTPVASINLSEKGYMTLKLIARGTGGHSSMPPKITAVGRLARAVHRLEESPMPGGLTGVSAEFFDGLGPHFSLLQRALFANRWLFDPLLERVLSDAPSTNAMLRTTTAPTMLSGSAKDNVLATEASATINFRIHPRDTVDSVIAHVRQVIDDSAIEIVVDSATAIEASPVADARAQGYLDIEAAIRSTFGSLVSVPGLTIAATDARHYAKASDATYRINPFKIGNDDLVRFHGINERLSLDNLSRGIDFYGALLRKQ</sequence>
<dbReference type="InterPro" id="IPR001261">
    <property type="entry name" value="ArgE/DapE_CS"/>
</dbReference>
<dbReference type="SUPFAM" id="SSF55031">
    <property type="entry name" value="Bacterial exopeptidase dimerisation domain"/>
    <property type="match status" value="1"/>
</dbReference>
<keyword evidence="8" id="KW-1185">Reference proteome</keyword>
<evidence type="ECO:0000259" key="6">
    <source>
        <dbReference type="Pfam" id="PF07687"/>
    </source>
</evidence>
<comment type="caution">
    <text evidence="7">The sequence shown here is derived from an EMBL/GenBank/DDBJ whole genome shotgun (WGS) entry which is preliminary data.</text>
</comment>
<feature type="domain" description="Peptidase M20 dimerisation" evidence="6">
    <location>
        <begin position="237"/>
        <end position="381"/>
    </location>
</feature>
<dbReference type="PANTHER" id="PTHR45962">
    <property type="entry name" value="N-FATTY-ACYL-AMINO ACID SYNTHASE/HYDROLASE PM20D1"/>
    <property type="match status" value="1"/>
</dbReference>
<dbReference type="Gene3D" id="3.30.70.360">
    <property type="match status" value="1"/>
</dbReference>
<organism evidence="7 8">
    <name type="scientific">Sedimentitalea arenosa</name>
    <dbReference type="NCBI Taxonomy" id="2798803"/>
    <lineage>
        <taxon>Bacteria</taxon>
        <taxon>Pseudomonadati</taxon>
        <taxon>Pseudomonadota</taxon>
        <taxon>Alphaproteobacteria</taxon>
        <taxon>Rhodobacterales</taxon>
        <taxon>Paracoccaceae</taxon>
        <taxon>Sedimentitalea</taxon>
    </lineage>
</organism>
<dbReference type="Gene3D" id="3.40.630.10">
    <property type="entry name" value="Zn peptidases"/>
    <property type="match status" value="1"/>
</dbReference>
<evidence type="ECO:0000256" key="3">
    <source>
        <dbReference type="ARBA" id="ARBA00022723"/>
    </source>
</evidence>
<evidence type="ECO:0000256" key="2">
    <source>
        <dbReference type="ARBA" id="ARBA00022670"/>
    </source>
</evidence>
<proteinExistence type="inferred from homology"/>
<protein>
    <submittedName>
        <fullName evidence="7">M20 family peptidase</fullName>
    </submittedName>
</protein>
<dbReference type="PANTHER" id="PTHR45962:SF1">
    <property type="entry name" value="N-FATTY-ACYL-AMINO ACID SYNTHASE_HYDROLASE PM20D1"/>
    <property type="match status" value="1"/>
</dbReference>
<accession>A0A8J7J3S6</accession>
<evidence type="ECO:0000313" key="7">
    <source>
        <dbReference type="EMBL" id="MBJ6373150.1"/>
    </source>
</evidence>
<name>A0A8J7J3S6_9RHOB</name>
<keyword evidence="4" id="KW-0378">Hydrolase</keyword>
<dbReference type="PROSITE" id="PS00758">
    <property type="entry name" value="ARGE_DAPE_CPG2_1"/>
    <property type="match status" value="1"/>
</dbReference>
<dbReference type="Pfam" id="PF07687">
    <property type="entry name" value="M20_dimer"/>
    <property type="match status" value="1"/>
</dbReference>
<dbReference type="GO" id="GO:0006508">
    <property type="term" value="P:proteolysis"/>
    <property type="evidence" value="ECO:0007669"/>
    <property type="project" value="UniProtKB-KW"/>
</dbReference>
<dbReference type="RefSeq" id="WP_199026027.1">
    <property type="nucleotide sequence ID" value="NZ_JAELVR010000012.1"/>
</dbReference>
<keyword evidence="2" id="KW-0645">Protease</keyword>
<reference evidence="7" key="1">
    <citation type="submission" date="2020-12" db="EMBL/GenBank/DDBJ databases">
        <title>Sedimentitalea sp. nov., isolated from sand in Incheon.</title>
        <authorList>
            <person name="Kim W."/>
        </authorList>
    </citation>
    <scope>NUCLEOTIDE SEQUENCE</scope>
    <source>
        <strain evidence="7">CAU 1593</strain>
    </source>
</reference>
<evidence type="ECO:0000256" key="1">
    <source>
        <dbReference type="ARBA" id="ARBA00006247"/>
    </source>
</evidence>